<dbReference type="Proteomes" id="UP000248925">
    <property type="component" value="Unassembled WGS sequence"/>
</dbReference>
<keyword evidence="2" id="KW-1185">Reference proteome</keyword>
<gene>
    <name evidence="1" type="ORF">CPY51_01430</name>
</gene>
<evidence type="ECO:0000313" key="1">
    <source>
        <dbReference type="EMBL" id="PZM16937.1"/>
    </source>
</evidence>
<dbReference type="EMBL" id="PCDP01000001">
    <property type="protein sequence ID" value="PZM16937.1"/>
    <property type="molecule type" value="Genomic_DNA"/>
</dbReference>
<organism evidence="1 2">
    <name type="scientific">Rhizobium tubonense</name>
    <dbReference type="NCBI Taxonomy" id="484088"/>
    <lineage>
        <taxon>Bacteria</taxon>
        <taxon>Pseudomonadati</taxon>
        <taxon>Pseudomonadota</taxon>
        <taxon>Alphaproteobacteria</taxon>
        <taxon>Hyphomicrobiales</taxon>
        <taxon>Rhizobiaceae</taxon>
        <taxon>Rhizobium/Agrobacterium group</taxon>
        <taxon>Rhizobium</taxon>
    </lineage>
</organism>
<sequence>MIVVAACAAALAHSAIVVTRVVGTYRPDANAGVSNAPSAEEASFVIDNTRVTLQRYASELAGYKRYLIVESGKGQKIRAELDKDPGGWGHFDICETMEGDIALLNTSPHASPGNKAYVVRLGQNPRVVQAKAPLVKCVRPIGVFGNGPDQDYAFQEISSE</sequence>
<name>A0A2W4CW97_9HYPH</name>
<proteinExistence type="predicted"/>
<dbReference type="AlphaFoldDB" id="A0A2W4CW97"/>
<protein>
    <submittedName>
        <fullName evidence="1">Uncharacterized protein</fullName>
    </submittedName>
</protein>
<accession>A0A2W4CW97</accession>
<comment type="caution">
    <text evidence="1">The sequence shown here is derived from an EMBL/GenBank/DDBJ whole genome shotgun (WGS) entry which is preliminary data.</text>
</comment>
<reference evidence="1 2" key="1">
    <citation type="journal article" date="2018" name="Sci. Rep.">
        <title>Rhizobium tumorigenes sp. nov., a novel plant tumorigenic bacterium isolated from cane gall tumors on thornless blackberry.</title>
        <authorList>
            <person name="Kuzmanovi N."/>
            <person name="Smalla K."/>
            <person name="Gronow S."/>
            <person name="PuBawska J."/>
        </authorList>
    </citation>
    <scope>NUCLEOTIDE SEQUENCE [LARGE SCALE GENOMIC DNA]</scope>
    <source>
        <strain evidence="1 2">CCBAU 85046</strain>
    </source>
</reference>
<evidence type="ECO:0000313" key="2">
    <source>
        <dbReference type="Proteomes" id="UP000248925"/>
    </source>
</evidence>